<gene>
    <name evidence="2" type="ORF">CLV71_102569</name>
</gene>
<accession>A0A4R7W236</accession>
<dbReference type="Gene3D" id="3.10.180.10">
    <property type="entry name" value="2,3-Dihydroxybiphenyl 1,2-Dioxygenase, domain 1"/>
    <property type="match status" value="1"/>
</dbReference>
<keyword evidence="2" id="KW-0223">Dioxygenase</keyword>
<evidence type="ECO:0000259" key="1">
    <source>
        <dbReference type="PROSITE" id="PS51819"/>
    </source>
</evidence>
<dbReference type="GO" id="GO:0051213">
    <property type="term" value="F:dioxygenase activity"/>
    <property type="evidence" value="ECO:0007669"/>
    <property type="project" value="UniProtKB-KW"/>
</dbReference>
<dbReference type="EMBL" id="SOCP01000002">
    <property type="protein sequence ID" value="TDV56502.1"/>
    <property type="molecule type" value="Genomic_DNA"/>
</dbReference>
<reference evidence="2 3" key="1">
    <citation type="submission" date="2019-03" db="EMBL/GenBank/DDBJ databases">
        <title>Genomic Encyclopedia of Archaeal and Bacterial Type Strains, Phase II (KMG-II): from individual species to whole genera.</title>
        <authorList>
            <person name="Goeker M."/>
        </authorList>
    </citation>
    <scope>NUCLEOTIDE SEQUENCE [LARGE SCALE GENOMIC DNA]</scope>
    <source>
        <strain evidence="2 3">DSM 45499</strain>
    </source>
</reference>
<dbReference type="Pfam" id="PF00903">
    <property type="entry name" value="Glyoxalase"/>
    <property type="match status" value="1"/>
</dbReference>
<keyword evidence="2" id="KW-0560">Oxidoreductase</keyword>
<feature type="domain" description="VOC" evidence="1">
    <location>
        <begin position="1"/>
        <end position="109"/>
    </location>
</feature>
<keyword evidence="3" id="KW-1185">Reference proteome</keyword>
<dbReference type="RefSeq" id="WP_133901736.1">
    <property type="nucleotide sequence ID" value="NZ_SOCP01000002.1"/>
</dbReference>
<dbReference type="PROSITE" id="PS51819">
    <property type="entry name" value="VOC"/>
    <property type="match status" value="1"/>
</dbReference>
<evidence type="ECO:0000313" key="2">
    <source>
        <dbReference type="EMBL" id="TDV56502.1"/>
    </source>
</evidence>
<name>A0A4R7W236_9PSEU</name>
<evidence type="ECO:0000313" key="3">
    <source>
        <dbReference type="Proteomes" id="UP000294927"/>
    </source>
</evidence>
<dbReference type="InterPro" id="IPR037523">
    <property type="entry name" value="VOC_core"/>
</dbReference>
<dbReference type="InterPro" id="IPR029068">
    <property type="entry name" value="Glyas_Bleomycin-R_OHBP_Dase"/>
</dbReference>
<dbReference type="OrthoDB" id="2611891at2"/>
<sequence>MITGVHAIINTGEAEASRAFFRDVLEFDSVDTGGGWLVFALPPAELGVHPTEGTGGGHELYLMCDDINATVKELEGKGVEFVRPVEDAGWGLLTAMRVPGGGELGIYEPRHASPDRDPSATNG</sequence>
<dbReference type="Proteomes" id="UP000294927">
    <property type="component" value="Unassembled WGS sequence"/>
</dbReference>
<dbReference type="AlphaFoldDB" id="A0A4R7W236"/>
<dbReference type="SUPFAM" id="SSF54593">
    <property type="entry name" value="Glyoxalase/Bleomycin resistance protein/Dihydroxybiphenyl dioxygenase"/>
    <property type="match status" value="1"/>
</dbReference>
<comment type="caution">
    <text evidence="2">The sequence shown here is derived from an EMBL/GenBank/DDBJ whole genome shotgun (WGS) entry which is preliminary data.</text>
</comment>
<protein>
    <submittedName>
        <fullName evidence="2">Glyoxalase/bleomycin resistance protein/dioxygenase superfamily protein</fullName>
    </submittedName>
</protein>
<dbReference type="InterPro" id="IPR004360">
    <property type="entry name" value="Glyas_Fos-R_dOase_dom"/>
</dbReference>
<organism evidence="2 3">
    <name type="scientific">Actinophytocola oryzae</name>
    <dbReference type="NCBI Taxonomy" id="502181"/>
    <lineage>
        <taxon>Bacteria</taxon>
        <taxon>Bacillati</taxon>
        <taxon>Actinomycetota</taxon>
        <taxon>Actinomycetes</taxon>
        <taxon>Pseudonocardiales</taxon>
        <taxon>Pseudonocardiaceae</taxon>
    </lineage>
</organism>
<proteinExistence type="predicted"/>